<dbReference type="SMART" id="SM00530">
    <property type="entry name" value="HTH_XRE"/>
    <property type="match status" value="1"/>
</dbReference>
<sequence>MRYYSRLRDLREDHDLTQTQLVEQLGIHKTTYTNYEQGKREPPFEFMIQLAEFYQVSLDYLAGWTNDIHMQANAPIKNPSNLERQAIHILHSLAPADQLLWLEQGKLLSKFHKQNNEQ</sequence>
<gene>
    <name evidence="3" type="ORF">KQI75_09365</name>
</gene>
<name>A0ABS6ET06_9FIRM</name>
<protein>
    <submittedName>
        <fullName evidence="3">Helix-turn-helix domain-containing protein</fullName>
    </submittedName>
</protein>
<dbReference type="Proteomes" id="UP000783588">
    <property type="component" value="Unassembled WGS sequence"/>
</dbReference>
<evidence type="ECO:0000313" key="4">
    <source>
        <dbReference type="Proteomes" id="UP000783588"/>
    </source>
</evidence>
<dbReference type="EMBL" id="JAHLQI010000004">
    <property type="protein sequence ID" value="MBU5490819.1"/>
    <property type="molecule type" value="Genomic_DNA"/>
</dbReference>
<accession>A0ABS6ET06</accession>
<dbReference type="RefSeq" id="WP_216470511.1">
    <property type="nucleotide sequence ID" value="NZ_JAHLQI010000004.1"/>
</dbReference>
<reference evidence="3 4" key="1">
    <citation type="submission" date="2021-06" db="EMBL/GenBank/DDBJ databases">
        <authorList>
            <person name="Sun Q."/>
            <person name="Li D."/>
        </authorList>
    </citation>
    <scope>NUCLEOTIDE SEQUENCE [LARGE SCALE GENOMIC DNA]</scope>
    <source>
        <strain evidence="3 4">MSJd-7</strain>
    </source>
</reference>
<dbReference type="CDD" id="cd00093">
    <property type="entry name" value="HTH_XRE"/>
    <property type="match status" value="1"/>
</dbReference>
<comment type="caution">
    <text evidence="3">The sequence shown here is derived from an EMBL/GenBank/DDBJ whole genome shotgun (WGS) entry which is preliminary data.</text>
</comment>
<organism evidence="3 4">
    <name type="scientific">Butyricicoccus intestinisimiae</name>
    <dbReference type="NCBI Taxonomy" id="2841509"/>
    <lineage>
        <taxon>Bacteria</taxon>
        <taxon>Bacillati</taxon>
        <taxon>Bacillota</taxon>
        <taxon>Clostridia</taxon>
        <taxon>Eubacteriales</taxon>
        <taxon>Butyricicoccaceae</taxon>
        <taxon>Butyricicoccus</taxon>
    </lineage>
</organism>
<evidence type="ECO:0000259" key="2">
    <source>
        <dbReference type="PROSITE" id="PS50943"/>
    </source>
</evidence>
<proteinExistence type="predicted"/>
<dbReference type="InterPro" id="IPR001387">
    <property type="entry name" value="Cro/C1-type_HTH"/>
</dbReference>
<evidence type="ECO:0000313" key="3">
    <source>
        <dbReference type="EMBL" id="MBU5490819.1"/>
    </source>
</evidence>
<feature type="domain" description="HTH cro/C1-type" evidence="2">
    <location>
        <begin position="7"/>
        <end position="61"/>
    </location>
</feature>
<dbReference type="PANTHER" id="PTHR46558:SF14">
    <property type="entry name" value="HTH-TYPE TRANSCRIPTIONAL REGULATOR ANSR"/>
    <property type="match status" value="1"/>
</dbReference>
<dbReference type="PROSITE" id="PS50943">
    <property type="entry name" value="HTH_CROC1"/>
    <property type="match status" value="1"/>
</dbReference>
<evidence type="ECO:0000256" key="1">
    <source>
        <dbReference type="ARBA" id="ARBA00023125"/>
    </source>
</evidence>
<keyword evidence="1" id="KW-0238">DNA-binding</keyword>
<dbReference type="Pfam" id="PF01381">
    <property type="entry name" value="HTH_3"/>
    <property type="match status" value="1"/>
</dbReference>
<keyword evidence="4" id="KW-1185">Reference proteome</keyword>
<dbReference type="PANTHER" id="PTHR46558">
    <property type="entry name" value="TRACRIPTIONAL REGULATORY PROTEIN-RELATED-RELATED"/>
    <property type="match status" value="1"/>
</dbReference>